<feature type="domain" description="Pyridoxamine 5'-phosphate oxidase Alr4036 family FMN-binding" evidence="2">
    <location>
        <begin position="22"/>
        <end position="124"/>
    </location>
</feature>
<feature type="region of interest" description="Disordered" evidence="1">
    <location>
        <begin position="49"/>
        <end position="74"/>
    </location>
</feature>
<dbReference type="GO" id="GO:0010181">
    <property type="term" value="F:FMN binding"/>
    <property type="evidence" value="ECO:0007669"/>
    <property type="project" value="InterPro"/>
</dbReference>
<evidence type="ECO:0000256" key="1">
    <source>
        <dbReference type="SAM" id="MobiDB-lite"/>
    </source>
</evidence>
<proteinExistence type="predicted"/>
<dbReference type="InterPro" id="IPR024624">
    <property type="entry name" value="Pyridox_Oxase_Alr4036_FMN-bd"/>
</dbReference>
<protein>
    <recommendedName>
        <fullName evidence="2">Pyridoxamine 5'-phosphate oxidase Alr4036 family FMN-binding domain-containing protein</fullName>
    </recommendedName>
</protein>
<dbReference type="RefSeq" id="WP_163889140.1">
    <property type="nucleotide sequence ID" value="NZ_JAAFYS010000001.1"/>
</dbReference>
<dbReference type="Gene3D" id="2.30.110.10">
    <property type="entry name" value="Electron Transport, Fmn-binding Protein, Chain A"/>
    <property type="match status" value="1"/>
</dbReference>
<dbReference type="AlphaFoldDB" id="A0A6B2JF15"/>
<sequence length="205" mass="21737">MGYDTRLKLWQGALGALGDAPREVVLATLGAEGPEARVVMLRGWALAEPPVEGEGPGGQPPGAPRDFAGPKTGAGESARAMRAWCFTDAGSAKVGELEADARASILLWDEGRRLQLRLTGRAEVRLGATADEWAALSEGQRRSYGKVPAPGTEIADGLAYEERPAPESFARVELAVTAMDVVHLGEAHRRARFAAPGWDGVWLSP</sequence>
<dbReference type="EMBL" id="JAAGAB010000001">
    <property type="protein sequence ID" value="NDU99550.1"/>
    <property type="molecule type" value="Genomic_DNA"/>
</dbReference>
<evidence type="ECO:0000259" key="2">
    <source>
        <dbReference type="Pfam" id="PF12766"/>
    </source>
</evidence>
<keyword evidence="4" id="KW-1185">Reference proteome</keyword>
<comment type="caution">
    <text evidence="3">The sequence shown here is derived from an EMBL/GenBank/DDBJ whole genome shotgun (WGS) entry which is preliminary data.</text>
</comment>
<dbReference type="SUPFAM" id="SSF50475">
    <property type="entry name" value="FMN-binding split barrel"/>
    <property type="match status" value="1"/>
</dbReference>
<organism evidence="3 4">
    <name type="scientific">Pseudoroseicyclus tamaricis</name>
    <dbReference type="NCBI Taxonomy" id="2705421"/>
    <lineage>
        <taxon>Bacteria</taxon>
        <taxon>Pseudomonadati</taxon>
        <taxon>Pseudomonadota</taxon>
        <taxon>Alphaproteobacteria</taxon>
        <taxon>Rhodobacterales</taxon>
        <taxon>Paracoccaceae</taxon>
        <taxon>Pseudoroseicyclus</taxon>
    </lineage>
</organism>
<dbReference type="Pfam" id="PF12766">
    <property type="entry name" value="Pyridox_oxase_2"/>
    <property type="match status" value="1"/>
</dbReference>
<accession>A0A6B2JF15</accession>
<name>A0A6B2JF15_9RHOB</name>
<dbReference type="Proteomes" id="UP000474757">
    <property type="component" value="Unassembled WGS sequence"/>
</dbReference>
<reference evidence="3 4" key="1">
    <citation type="submission" date="2020-02" db="EMBL/GenBank/DDBJ databases">
        <title>Pseudoroseicyclus tamarix, sp. nov., isolated from offshore sediment of a Tamarix chinensis forest.</title>
        <authorList>
            <person name="Gai Y."/>
        </authorList>
    </citation>
    <scope>NUCLEOTIDE SEQUENCE [LARGE SCALE GENOMIC DNA]</scope>
    <source>
        <strain evidence="3 4">CLL3-39</strain>
    </source>
</reference>
<evidence type="ECO:0000313" key="4">
    <source>
        <dbReference type="Proteomes" id="UP000474757"/>
    </source>
</evidence>
<dbReference type="InterPro" id="IPR012349">
    <property type="entry name" value="Split_barrel_FMN-bd"/>
</dbReference>
<evidence type="ECO:0000313" key="3">
    <source>
        <dbReference type="EMBL" id="NDU99550.1"/>
    </source>
</evidence>
<gene>
    <name evidence="3" type="ORF">GZA08_01020</name>
</gene>